<comment type="caution">
    <text evidence="2">The sequence shown here is derived from an EMBL/GenBank/DDBJ whole genome shotgun (WGS) entry which is preliminary data.</text>
</comment>
<feature type="region of interest" description="Disordered" evidence="1">
    <location>
        <begin position="74"/>
        <end position="102"/>
    </location>
</feature>
<evidence type="ECO:0000313" key="2">
    <source>
        <dbReference type="EMBL" id="CAK1542885.1"/>
    </source>
</evidence>
<dbReference type="EMBL" id="CAVLEF010000004">
    <property type="protein sequence ID" value="CAK1542885.1"/>
    <property type="molecule type" value="Genomic_DNA"/>
</dbReference>
<accession>A0AAV1J0C9</accession>
<keyword evidence="3" id="KW-1185">Reference proteome</keyword>
<feature type="compositionally biased region" description="Basic and acidic residues" evidence="1">
    <location>
        <begin position="74"/>
        <end position="89"/>
    </location>
</feature>
<proteinExistence type="predicted"/>
<evidence type="ECO:0000256" key="1">
    <source>
        <dbReference type="SAM" id="MobiDB-lite"/>
    </source>
</evidence>
<name>A0AAV1J0C9_9NEOP</name>
<dbReference type="Proteomes" id="UP001497472">
    <property type="component" value="Unassembled WGS sequence"/>
</dbReference>
<dbReference type="AlphaFoldDB" id="A0AAV1J0C9"/>
<organism evidence="2 3">
    <name type="scientific">Leptosia nina</name>
    <dbReference type="NCBI Taxonomy" id="320188"/>
    <lineage>
        <taxon>Eukaryota</taxon>
        <taxon>Metazoa</taxon>
        <taxon>Ecdysozoa</taxon>
        <taxon>Arthropoda</taxon>
        <taxon>Hexapoda</taxon>
        <taxon>Insecta</taxon>
        <taxon>Pterygota</taxon>
        <taxon>Neoptera</taxon>
        <taxon>Endopterygota</taxon>
        <taxon>Lepidoptera</taxon>
        <taxon>Glossata</taxon>
        <taxon>Ditrysia</taxon>
        <taxon>Papilionoidea</taxon>
        <taxon>Pieridae</taxon>
        <taxon>Pierinae</taxon>
        <taxon>Leptosia</taxon>
    </lineage>
</organism>
<reference evidence="2 3" key="1">
    <citation type="submission" date="2023-11" db="EMBL/GenBank/DDBJ databases">
        <authorList>
            <person name="Okamura Y."/>
        </authorList>
    </citation>
    <scope>NUCLEOTIDE SEQUENCE [LARGE SCALE GENOMIC DNA]</scope>
</reference>
<protein>
    <submittedName>
        <fullName evidence="2">Uncharacterized protein</fullName>
    </submittedName>
</protein>
<evidence type="ECO:0000313" key="3">
    <source>
        <dbReference type="Proteomes" id="UP001497472"/>
    </source>
</evidence>
<gene>
    <name evidence="2" type="ORF">LNINA_LOCUS2732</name>
</gene>
<sequence length="119" mass="13802">MIAASEPLEFVPHGRTVLANHPGKIYNNGRNKSASENSLLYKLTNFGIKDDSVIETKEEEKEWWTTREVYYKSREIDDSETESPKETKSQNESFRPPSRLKNDFNISIKSEFMSGLKKR</sequence>